<sequence length="116" mass="12401">MRQVGEVTTVTATSHVPERTCIGCRSRAPRAQLLRLTVADGTVTVDERACTPGRGAWIHRDSACLDLAERRRAFGRALRVEGPLDLGSVHQWFSRFLAAGPAVAPTGDGTTDCKGG</sequence>
<reference evidence="2 3" key="1">
    <citation type="submission" date="2018-06" db="EMBL/GenBank/DDBJ databases">
        <authorList>
            <consortium name="Pathogen Informatics"/>
            <person name="Doyle S."/>
        </authorList>
    </citation>
    <scope>NUCLEOTIDE SEQUENCE [LARGE SCALE GENOMIC DNA]</scope>
    <source>
        <strain evidence="2 3">NCTC11535</strain>
    </source>
</reference>
<dbReference type="EMBL" id="UAPQ01000001">
    <property type="protein sequence ID" value="SPT52626.1"/>
    <property type="molecule type" value="Genomic_DNA"/>
</dbReference>
<comment type="caution">
    <text evidence="2">The sequence shown here is derived from an EMBL/GenBank/DDBJ whole genome shotgun (WGS) entry which is preliminary data.</text>
</comment>
<gene>
    <name evidence="2" type="ORF">NCTC11535_00277</name>
</gene>
<dbReference type="InterPro" id="IPR007393">
    <property type="entry name" value="YlxR_dom"/>
</dbReference>
<evidence type="ECO:0000259" key="1">
    <source>
        <dbReference type="Pfam" id="PF04296"/>
    </source>
</evidence>
<dbReference type="InterPro" id="IPR037465">
    <property type="entry name" value="YlxR"/>
</dbReference>
<name>A0ABY1VLS9_9ACTO</name>
<dbReference type="PANTHER" id="PTHR34215">
    <property type="entry name" value="BLL0784 PROTEIN"/>
    <property type="match status" value="1"/>
</dbReference>
<dbReference type="Gene3D" id="3.30.1230.10">
    <property type="entry name" value="YlxR-like"/>
    <property type="match status" value="1"/>
</dbReference>
<organism evidence="2 3">
    <name type="scientific">Actinomyces bovis</name>
    <dbReference type="NCBI Taxonomy" id="1658"/>
    <lineage>
        <taxon>Bacteria</taxon>
        <taxon>Bacillati</taxon>
        <taxon>Actinomycetota</taxon>
        <taxon>Actinomycetes</taxon>
        <taxon>Actinomycetales</taxon>
        <taxon>Actinomycetaceae</taxon>
        <taxon>Actinomyces</taxon>
    </lineage>
</organism>
<dbReference type="PANTHER" id="PTHR34215:SF1">
    <property type="entry name" value="YLXR DOMAIN-CONTAINING PROTEIN"/>
    <property type="match status" value="1"/>
</dbReference>
<dbReference type="Proteomes" id="UP000250006">
    <property type="component" value="Unassembled WGS sequence"/>
</dbReference>
<evidence type="ECO:0000313" key="2">
    <source>
        <dbReference type="EMBL" id="SPT52626.1"/>
    </source>
</evidence>
<keyword evidence="3" id="KW-1185">Reference proteome</keyword>
<dbReference type="InterPro" id="IPR035931">
    <property type="entry name" value="YlxR-like_sf"/>
</dbReference>
<evidence type="ECO:0000313" key="3">
    <source>
        <dbReference type="Proteomes" id="UP000250006"/>
    </source>
</evidence>
<proteinExistence type="predicted"/>
<dbReference type="SUPFAM" id="SSF64376">
    <property type="entry name" value="YlxR-like"/>
    <property type="match status" value="1"/>
</dbReference>
<dbReference type="Pfam" id="PF04296">
    <property type="entry name" value="YlxR"/>
    <property type="match status" value="1"/>
</dbReference>
<accession>A0ABY1VLS9</accession>
<protein>
    <submittedName>
        <fullName evidence="2">Protein of uncharacterized function (DUF448)</fullName>
    </submittedName>
</protein>
<feature type="domain" description="YlxR" evidence="1">
    <location>
        <begin position="19"/>
        <end position="82"/>
    </location>
</feature>